<reference evidence="1 2" key="1">
    <citation type="submission" date="2018-03" db="EMBL/GenBank/DDBJ databases">
        <title>Genome sequence of Moorella stamsii DSM 26217.</title>
        <authorList>
            <person name="Poehlein A."/>
            <person name="Daniel R."/>
        </authorList>
    </citation>
    <scope>NUCLEOTIDE SEQUENCE [LARGE SCALE GENOMIC DNA]</scope>
    <source>
        <strain evidence="2">DSM 26217</strain>
    </source>
</reference>
<gene>
    <name evidence="1" type="ORF">MOST_20090</name>
</gene>
<sequence>MEAKKGVNSRYATLLARDVLPVQTAHLKESFELAPASKLAEAACMATNQAIEAWEKNQGTRRLKPGELLLEQEGRKIAIPLLTQEVLPHLKEGRSPRAVRRELEMLQFLRLKELNPGASVEDFWHLVNQAELSLKRGGKSAEVLPERPLDAETLKPGGRQHVGGEIPPEALKPAIATLVDQWGARPAQAEGMVTLAARLYTWCCPKVEELDPGQLVWLAHGTRKSRRTDPRLFQPVVLTLLTPEEQHWPLNTTADLKRLKIRQIERITAEAWRQDGVLTTLDLEWLLGISPSLIRQLLEAYHERFGVLLPTAGTVLDMGRTLTHKALVVEMALEGLTTQEIARRIYHTPEAVDNYLRLFDRVLLLRYYHVPASAMMRITGHSQSLLEEHLALVEKHFPDEESLVSYIGKRGIKLEKSS</sequence>
<protein>
    <recommendedName>
        <fullName evidence="3">DUF1670 domain-containing protein</fullName>
    </recommendedName>
</protein>
<dbReference type="AlphaFoldDB" id="A0A9X7J1W5"/>
<proteinExistence type="predicted"/>
<dbReference type="Pfam" id="PF07900">
    <property type="entry name" value="DUF1670"/>
    <property type="match status" value="1"/>
</dbReference>
<keyword evidence="2" id="KW-1185">Reference proteome</keyword>
<comment type="caution">
    <text evidence="1">The sequence shown here is derived from an EMBL/GenBank/DDBJ whole genome shotgun (WGS) entry which is preliminary data.</text>
</comment>
<evidence type="ECO:0000313" key="2">
    <source>
        <dbReference type="Proteomes" id="UP000239430"/>
    </source>
</evidence>
<dbReference type="InterPro" id="IPR012872">
    <property type="entry name" value="DUF1670"/>
</dbReference>
<dbReference type="RefSeq" id="WP_054937821.1">
    <property type="nucleotide sequence ID" value="NZ_PVXL01000046.1"/>
</dbReference>
<accession>A0A9X7J1W5</accession>
<dbReference type="EMBL" id="PVXL01000046">
    <property type="protein sequence ID" value="PRR72298.1"/>
    <property type="molecule type" value="Genomic_DNA"/>
</dbReference>
<name>A0A9X7J1W5_9FIRM</name>
<evidence type="ECO:0008006" key="3">
    <source>
        <dbReference type="Google" id="ProtNLM"/>
    </source>
</evidence>
<evidence type="ECO:0000313" key="1">
    <source>
        <dbReference type="EMBL" id="PRR72298.1"/>
    </source>
</evidence>
<organism evidence="1 2">
    <name type="scientific">Neomoorella stamsii</name>
    <dbReference type="NCBI Taxonomy" id="1266720"/>
    <lineage>
        <taxon>Bacteria</taxon>
        <taxon>Bacillati</taxon>
        <taxon>Bacillota</taxon>
        <taxon>Clostridia</taxon>
        <taxon>Neomoorellales</taxon>
        <taxon>Neomoorellaceae</taxon>
        <taxon>Neomoorella</taxon>
    </lineage>
</organism>
<dbReference type="Proteomes" id="UP000239430">
    <property type="component" value="Unassembled WGS sequence"/>
</dbReference>